<evidence type="ECO:0000259" key="5">
    <source>
        <dbReference type="PROSITE" id="PS50197"/>
    </source>
</evidence>
<dbReference type="SMART" id="SM00320">
    <property type="entry name" value="WD40"/>
    <property type="match status" value="4"/>
</dbReference>
<dbReference type="InterPro" id="IPR001680">
    <property type="entry name" value="WD40_rpt"/>
</dbReference>
<dbReference type="PROSITE" id="PS50197">
    <property type="entry name" value="BEACH"/>
    <property type="match status" value="1"/>
</dbReference>
<feature type="region of interest" description="Disordered" evidence="4">
    <location>
        <begin position="1172"/>
        <end position="1193"/>
    </location>
</feature>
<dbReference type="SUPFAM" id="SSF48371">
    <property type="entry name" value="ARM repeat"/>
    <property type="match status" value="1"/>
</dbReference>
<evidence type="ECO:0000313" key="8">
    <source>
        <dbReference type="Proteomes" id="UP001283361"/>
    </source>
</evidence>
<feature type="compositionally biased region" description="Basic and acidic residues" evidence="4">
    <location>
        <begin position="428"/>
        <end position="443"/>
    </location>
</feature>
<dbReference type="SMART" id="SM01026">
    <property type="entry name" value="Beach"/>
    <property type="match status" value="1"/>
</dbReference>
<dbReference type="InterPro" id="IPR011993">
    <property type="entry name" value="PH-like_dom_sf"/>
</dbReference>
<dbReference type="PANTHER" id="PTHR13743">
    <property type="entry name" value="BEIGE/BEACH-RELATED"/>
    <property type="match status" value="1"/>
</dbReference>
<feature type="compositionally biased region" description="Polar residues" evidence="4">
    <location>
        <begin position="3129"/>
        <end position="3150"/>
    </location>
</feature>
<feature type="repeat" description="WD" evidence="3">
    <location>
        <begin position="4314"/>
        <end position="4339"/>
    </location>
</feature>
<feature type="region of interest" description="Disordered" evidence="4">
    <location>
        <begin position="2494"/>
        <end position="2531"/>
    </location>
</feature>
<organism evidence="7 8">
    <name type="scientific">Elysia crispata</name>
    <name type="common">lettuce slug</name>
    <dbReference type="NCBI Taxonomy" id="231223"/>
    <lineage>
        <taxon>Eukaryota</taxon>
        <taxon>Metazoa</taxon>
        <taxon>Spiralia</taxon>
        <taxon>Lophotrochozoa</taxon>
        <taxon>Mollusca</taxon>
        <taxon>Gastropoda</taxon>
        <taxon>Heterobranchia</taxon>
        <taxon>Euthyneura</taxon>
        <taxon>Panpulmonata</taxon>
        <taxon>Sacoglossa</taxon>
        <taxon>Placobranchoidea</taxon>
        <taxon>Plakobranchidae</taxon>
        <taxon>Elysia</taxon>
    </lineage>
</organism>
<feature type="compositionally biased region" description="Acidic residues" evidence="4">
    <location>
        <begin position="2557"/>
        <end position="2568"/>
    </location>
</feature>
<feature type="region of interest" description="Disordered" evidence="4">
    <location>
        <begin position="1503"/>
        <end position="1522"/>
    </location>
</feature>
<dbReference type="Pfam" id="PF14844">
    <property type="entry name" value="PH_BEACH"/>
    <property type="match status" value="1"/>
</dbReference>
<dbReference type="SUPFAM" id="SSF50729">
    <property type="entry name" value="PH domain-like"/>
    <property type="match status" value="1"/>
</dbReference>
<reference evidence="7" key="1">
    <citation type="journal article" date="2023" name="G3 (Bethesda)">
        <title>A reference genome for the long-term kleptoplast-retaining sea slug Elysia crispata morphotype clarki.</title>
        <authorList>
            <person name="Eastman K.E."/>
            <person name="Pendleton A.L."/>
            <person name="Shaikh M.A."/>
            <person name="Suttiyut T."/>
            <person name="Ogas R."/>
            <person name="Tomko P."/>
            <person name="Gavelis G."/>
            <person name="Widhalm J.R."/>
            <person name="Wisecaver J.H."/>
        </authorList>
    </citation>
    <scope>NUCLEOTIDE SEQUENCE</scope>
    <source>
        <strain evidence="7">ECLA1</strain>
    </source>
</reference>
<feature type="region of interest" description="Disordered" evidence="4">
    <location>
        <begin position="3129"/>
        <end position="3159"/>
    </location>
</feature>
<dbReference type="SUPFAM" id="SSF81837">
    <property type="entry name" value="BEACH domain"/>
    <property type="match status" value="1"/>
</dbReference>
<dbReference type="Pfam" id="PF00400">
    <property type="entry name" value="WD40"/>
    <property type="match status" value="2"/>
</dbReference>
<accession>A0AAE0XSJ0</accession>
<dbReference type="CDD" id="cd01201">
    <property type="entry name" value="PH_BEACH"/>
    <property type="match status" value="1"/>
</dbReference>
<dbReference type="InterPro" id="IPR000409">
    <property type="entry name" value="BEACH_dom"/>
</dbReference>
<evidence type="ECO:0000256" key="3">
    <source>
        <dbReference type="PROSITE-ProRule" id="PRU00221"/>
    </source>
</evidence>
<feature type="compositionally biased region" description="Basic and acidic residues" evidence="4">
    <location>
        <begin position="286"/>
        <end position="298"/>
    </location>
</feature>
<feature type="region of interest" description="Disordered" evidence="4">
    <location>
        <begin position="1467"/>
        <end position="1489"/>
    </location>
</feature>
<gene>
    <name evidence="7" type="ORF">RRG08_023626</name>
</gene>
<dbReference type="InterPro" id="IPR036322">
    <property type="entry name" value="WD40_repeat_dom_sf"/>
</dbReference>
<evidence type="ECO:0000256" key="2">
    <source>
        <dbReference type="ARBA" id="ARBA00022737"/>
    </source>
</evidence>
<dbReference type="InterPro" id="IPR036372">
    <property type="entry name" value="BEACH_dom_sf"/>
</dbReference>
<feature type="compositionally biased region" description="Polar residues" evidence="4">
    <location>
        <begin position="2574"/>
        <end position="2601"/>
    </location>
</feature>
<sequence length="4362" mass="486788">MATLSAIWESYAQLIRRKADRRSELKLQQRRFVLDQFLGHFISASLENHGDIFIGEMRNIGNELSQEFMRNLNMVTRGVSEEDATRSLEDYVLRGRGWRLLYAVDRVGLKGVVQRQDLCEVLLYLLPYCLCMKPNSPFSTASTTTHSQSPNSREMDTDLTAETHKLWQILSDTYNTSVPLNSCFQLVSKMSRLKQLGCPSAQARKLQKVASTASQMDMGRKGSSSRVKMGTAGISRSPFKDGNRGVTGSGRVSKKRMTRSTPSKKVLKVIQSDTEEEDLYNQQHGEIQKHSQSDERSRNRQPRFRRSFRVTHLWTPSPINKEEDSDTDDEYLGHMVNCDNSSTSEALTSVTGFHVVRVVLRLLQSLGELDMGPHGYLRGRALSATILPHLLYFFSQFKQPGLKAAELNSITKTEQWLDSHHYQSSKETSSKNAEDQHPHEFPSNDKNGVAGFSSDRRGSPEVNTAYQKSDTEEEVESVPWHGTCKMLVLRQLVRAILALSGIVATQQNGVRILTNLKVMDTLLDLDILDSLIPQYECEAPTTTHSVPNSPGRTHPNASTNIEATVAMETVCGLFQLLQTIYTNLPFNPSCVTDANHLVSKLTKPEVSKRIKRLIKVAEIRNYLLDKSPLSSSASDLQEFDLCSSSEDWKSATKDSSQLNKEYFSSYKESVDIHIKKDTLEKEPQAGMFSVENDPNVAKNNPNILETHLNPTKICFQKDIQENKKEESTVSDEQNFKVNSNVREKEAKNISVGISYPGQDSLHKTLFHSNYEYSTDYTSDPVRCIGSLITTLKGIKVNYIHSMKCLKQRHRNCEYGIYYDHHHDILGTPFYTSIGAKQEGEITNEEANADFEQSMGSLKGFSFNNQYLRRGSGLSDHQTQPRCIVAELVSVLLESMAEVSQRSSQVHVISTLGSVGICCCLQPERVVTPVVAKVASFSPAVRSFALDTLTSILLDQFLGAREDNPGSFQKSQRSSLTLQNNQNFSKHSVPGNEAPEAGGWAEQPQQEMAVHSGRLENSSRCVHCYLEGSSPLLAGLPSNLDSGFASSQVEELRRQRMLDRWRCLRVMGRLVVGRDQSLAMSCAKHLMTLAVRGNREIKEELFFGVYLHVLHMKVALPGRKGESPVEGTADLTSSTETNIFDGADKERISKNAVNQAAMDVSYSQTVMQSSLDSLSNEPFTASDPAMSGGDLSSTDEGYGEGYVSSHIMLLCVSALPYLLQVDKVMSIFLARRGLTKLSHLLEYHELRAPVMSVFEALVMIDERRLSDSQQQGSSPPLISMSCEQSTYEGGGVIQTFIDTVASRTCTVTATLQQISMKKEKAEAAAAAVIAAGARLSKAGTGDVQSTSEATPPSEGSEFLDMYKTHMKTVQETLRASDTDSGHSLKDALPTMPNESEVTIDTDAAFGDMAETLPVLLDMWRTCAKLCMNSRMFRLFFRDSPCLYVVQETLVLALSLLGEMSGGKKEVSCYSSHPVSGPTTEPGSPTDLGGGGATRFWQSSSKFNSGWGRSQGQSHTVSEASQEVLPPDEEEVERCVLMSHQARLEFIEAVMMVCFSCRTISPSQRRGHEDDLWMRLSSALQSCIYLEPCKLSAVFQMLLNVALPRCPSVLEYSYAQIISMLNLKEKEDIADEDEVKQLLQAGLDEDGDTIYTEQGYDGDTECSVAFDWKTGLEYSLQHRASRLSNTLSSFGCPCFPAVFRLLVELLVACHRDAGRGVILHQVALRLLQTLRSSRRAVRAVCSEGLLGVLIDGFKEVLVAQPQDGQQQTLQEIILSLVQVIAQREISASELRQFLRLFQDNKQTTNSLLSTLLSVIEKHPVSPNSWAMFPAKTLVSTDILAGSADESEDSQDSLSEQAVWHHAAVEMDVQGIQWPPWPMGFTLAFWLSVDRYHCSCSKCCKMPTSARGPDRGYKPHSDSEKASKVTCPSHALVSNESSLVVAIGNKEKMFEVWVHPKSASIICKLTSGLEEITLLKDVNFEGLLTPDLWHMLSISYKDVLEGSTFVGKMTLTLDGWLQKEVILDHPASGRRPLRKFPFLCVGDARKAPAKLYTGTWRLGTVRVFRDTVLSGDWWSHLYSLGPNHDGVGKCDGGEQPSCYTHTHPMLKQMLGASHLSWDVMIGTAQVPDLDLARASQVLVYKISQPERFSTFVIPTFMAAAANMNSDLGLVPTSGSDLMTQKPQIWSTRLRGRIKVRSTNTLEKAAECIGGVEAFLFLVAKVFEDCMKVVNEGGSLEEAEHLQSKATSILFTLVHRYPSLTEAFRDIHGYSMLAKVFTSSKSIVGFHLLKVLLDACTSESLFKCVSGSQHPVLRTQSEAVIRDMNVLTQLLLHWRIWLRATDEVRATLVSAIDSIVSKDNPHREFNLRQMQAGNVINKLFSIYLERIQDGQPSLSVNVSILAAKVIRSLLGSPPDLRLMMAVMDFLLLVHPAASGFISFNPEAFYFKLWWDGAGKSHMGSSYLQMASKVYSRQLTPRTIDQKMKMEKTSDSVLTFSSSQNIDSSMDDKPRRGALIRQRPYFSSTSHTEDYDEIDTNGAERGVDVFKFPPLKPAQRVIEQSPDMDADHEEESDTVLAKRTTSQSGSQNPPFTFAASSGPLQRSLEVSSSSGEASAKEGRLKIRYRRKDLTTEKGKACSEGAVDERGATRQDSGESSPDVEKQRKISLRRQLFEEGQQAEDADNESGKDSLEDNLEESYGDKQNREEKQQQESGSYKNEDLEAFEAGMSYDSAVNGAGSTTSHEEADEQGLIRLCVSLLEHLTEIVMEFPESSLDDVFSKVVSPKSMLVLAKNPSADVRLAVIKLLGAYLYRAPATLIDAFIKMDGFYLLANQLYSFPVHTSHVEAAISILLRQEFVFDDNFIVGDLGELTQVQQAAPILILSLMNGTAADPELCKNALTFLAQLLQANQTMSTLLLDLGLADTMCNLVTNIQRRNIVEPSPDEEQVTLDLLIDVQHILCLTAVNEFSWAGPTHAGNCDDLFTMLRALEDQEFGEQINDSKKRADRARALQISLVVKIFAFVEKRSEDTAQQTWLSASTSNGAGSVDWSHHRPSLYRSAVSMAPIYSSPKQPNLSGVRLHSYAESPYNAQFAAASTTHMGYQTSGNVNNVSRQNAFSNSDMMGFLADLIPESLDAQSGPTGVQGTDSGLGSSTSPNVPRRLPSGVSRSASLLGSLLGRKRRVSYTPVSQSELLDRFRKILVTATDLAIMYPRDEMIRPVKQRTLNYFSEHQTPSLDDRYLKHLFEMVYRFHQHSLIKDITSRKNRNPIMHGARDVLKAQFTRLLLCLLSPKLDFDFRTATVEFLMAEPRGSDAIKSVIVDKRVGVELSFYLYNLLASWRDWLNSAQRESGFSLMQIMRFAGFTINSPDNQLTQSQVNALMEDKKNIDGRYRKEMEAWSQKREAGSSRITQRFEPVRRRVTEQAMAVTQDVTRLQIEERKKLVDHIKRGMTEEIQIKKQWQELVTSLTHERGVWYHVSSYPQAWLLDPTEGPGRVRRKLQRGHLGIDAKFLLPGQQHKIETEKVDPPLVFLFEDDHQMSDSAALIYRLYTNEKIQHTCRCTAVSPANESKGELLVGEVSIFFVADGAITGGKCTQLLLGNLDQLSITWPHTDIRELHKRWYQLQDLGLEIFLISGRTCLLAFESTQDRDELHNILRSQLELPNVITVETLQTVQQAWLEGEVTNYDYLIHLNKLAGRSYADLMQYPVFPFILRDYHSPTLNLTDQRIYRNLKKPIAVQDKTKEQRYKDNYEFLCQEAVRPNSEDEMMMQVPPFHYGSHYSNSGTVLHYLVRLPPFTNMFLNFQDRSFDIPDRTFHSLGTSWRLSSFESSTDVKELIPEFFFLPEMFINSEGFDFGIRQNGEQVNDVCLPAWCDSDARLFVLIHRQALESAYVTTHLNHWLDLVFGYKQKGDEAIRAINVFHPSTYFGVDASQIKDPVKRHALLTMIKTYGQTPKQLFRNPHPYGNHNQAQFAMQRDERIKSSAYVRRPVPHVFGLQWGLYVGSPDLAPPVWVDLMQNSDLAKMTTPASSASSPPSLSRNPAVITRLVPLPTGQVFGVESNANMLLLHGKQRDMAVKSTDVMWAGVVTWGYDDNLIRIRSYHDKPLINFLPQPFFGSVTCVESVPDCRLLFTAGSAGIIVVHTMTHNSSKPSCLQVRGLKKVLSGHSGGITCLVVCPAFSVLVSGSEDGTFVVWDLNHLTYTRSVSPGGRGQASEEFKAGQESPHPVTTLAISETMGEIASVVQTGNKSCQLHLHSINGRPVVMQELTSDVIHCLAYSAAPEGRSINVVATGLQSGAIRLWSSWDLTPLRDLTRDVPMPSPVISVTFSADSQYLLASGADGSITLWDKDKKGLRAHADRFIPVISRHVDK</sequence>
<dbReference type="InterPro" id="IPR050865">
    <property type="entry name" value="BEACH_Domain"/>
</dbReference>
<dbReference type="EMBL" id="JAWDGP010007701">
    <property type="protein sequence ID" value="KAK3708217.1"/>
    <property type="molecule type" value="Genomic_DNA"/>
</dbReference>
<dbReference type="SUPFAM" id="SSF50978">
    <property type="entry name" value="WD40 repeat-like"/>
    <property type="match status" value="1"/>
</dbReference>
<dbReference type="FunFam" id="1.10.1540.10:FF:000001">
    <property type="entry name" value="neurobeachin isoform X1"/>
    <property type="match status" value="1"/>
</dbReference>
<feature type="region of interest" description="Disordered" evidence="4">
    <location>
        <begin position="418"/>
        <end position="474"/>
    </location>
</feature>
<keyword evidence="2" id="KW-0677">Repeat</keyword>
<feature type="region of interest" description="Disordered" evidence="4">
    <location>
        <begin position="209"/>
        <end position="304"/>
    </location>
</feature>
<dbReference type="PANTHER" id="PTHR13743:SF86">
    <property type="entry name" value="LYSOSOMAL-TRAFFICKING REGULATOR"/>
    <property type="match status" value="1"/>
</dbReference>
<feature type="compositionally biased region" description="Basic and acidic residues" evidence="4">
    <location>
        <begin position="2693"/>
        <end position="2704"/>
    </location>
</feature>
<dbReference type="PROSITE" id="PS51783">
    <property type="entry name" value="PH_BEACH"/>
    <property type="match status" value="1"/>
</dbReference>
<feature type="domain" description="BEACH-type PH" evidence="6">
    <location>
        <begin position="3542"/>
        <end position="3649"/>
    </location>
</feature>
<keyword evidence="1 3" id="KW-0853">WD repeat</keyword>
<dbReference type="PROSITE" id="PS50082">
    <property type="entry name" value="WD_REPEATS_2"/>
    <property type="match status" value="2"/>
</dbReference>
<name>A0AAE0XSJ0_9GAST</name>
<evidence type="ECO:0000259" key="6">
    <source>
        <dbReference type="PROSITE" id="PS51783"/>
    </source>
</evidence>
<keyword evidence="8" id="KW-1185">Reference proteome</keyword>
<evidence type="ECO:0000313" key="7">
    <source>
        <dbReference type="EMBL" id="KAK3708217.1"/>
    </source>
</evidence>
<feature type="compositionally biased region" description="Basic and acidic residues" evidence="4">
    <location>
        <begin position="2622"/>
        <end position="2658"/>
    </location>
</feature>
<feature type="region of interest" description="Disordered" evidence="4">
    <location>
        <begin position="2554"/>
        <end position="2710"/>
    </location>
</feature>
<dbReference type="Gene3D" id="2.130.10.10">
    <property type="entry name" value="YVTN repeat-like/Quinoprotein amine dehydrogenase"/>
    <property type="match status" value="2"/>
</dbReference>
<proteinExistence type="predicted"/>
<feature type="compositionally biased region" description="Polar residues" evidence="4">
    <location>
        <begin position="1467"/>
        <end position="1481"/>
    </location>
</feature>
<dbReference type="Pfam" id="PF02138">
    <property type="entry name" value="Beach"/>
    <property type="match status" value="1"/>
</dbReference>
<comment type="caution">
    <text evidence="7">The sequence shown here is derived from an EMBL/GenBank/DDBJ whole genome shotgun (WGS) entry which is preliminary data.</text>
</comment>
<dbReference type="Gene3D" id="2.30.29.30">
    <property type="entry name" value="Pleckstrin-homology domain (PH domain)/Phosphotyrosine-binding domain (PTB)"/>
    <property type="match status" value="1"/>
</dbReference>
<dbReference type="InterPro" id="IPR023362">
    <property type="entry name" value="PH-BEACH_dom"/>
</dbReference>
<dbReference type="CDD" id="cd06071">
    <property type="entry name" value="Beach"/>
    <property type="match status" value="1"/>
</dbReference>
<feature type="domain" description="BEACH" evidence="5">
    <location>
        <begin position="3655"/>
        <end position="3957"/>
    </location>
</feature>
<dbReference type="PROSITE" id="PS50294">
    <property type="entry name" value="WD_REPEATS_REGION"/>
    <property type="match status" value="2"/>
</dbReference>
<feature type="repeat" description="WD" evidence="3">
    <location>
        <begin position="4155"/>
        <end position="4196"/>
    </location>
</feature>
<feature type="compositionally biased region" description="Polar residues" evidence="4">
    <location>
        <begin position="1503"/>
        <end position="1519"/>
    </location>
</feature>
<dbReference type="Proteomes" id="UP001283361">
    <property type="component" value="Unassembled WGS sequence"/>
</dbReference>
<dbReference type="InterPro" id="IPR015943">
    <property type="entry name" value="WD40/YVTN_repeat-like_dom_sf"/>
</dbReference>
<evidence type="ECO:0008006" key="9">
    <source>
        <dbReference type="Google" id="ProtNLM"/>
    </source>
</evidence>
<dbReference type="InterPro" id="IPR016024">
    <property type="entry name" value="ARM-type_fold"/>
</dbReference>
<evidence type="ECO:0000256" key="4">
    <source>
        <dbReference type="SAM" id="MobiDB-lite"/>
    </source>
</evidence>
<dbReference type="Gene3D" id="1.10.1540.10">
    <property type="entry name" value="BEACH domain"/>
    <property type="match status" value="1"/>
</dbReference>
<protein>
    <recommendedName>
        <fullName evidence="9">Lysosomal-trafficking regulator</fullName>
    </recommendedName>
</protein>
<evidence type="ECO:0000256" key="1">
    <source>
        <dbReference type="ARBA" id="ARBA00022574"/>
    </source>
</evidence>